<sequence length="490" mass="55773">MKITTATTTLSSWTCLLLVGLWTTLTEASYNGYSSSSSSSSTSYTYNSDAYGTNFFADSDTAYYDGYQQAWRYLGWYVKCGAPSDRYNQQHGSHSADQAAEYTGNNWCQRYLIWAAYVDLNYQSGGIGEYQYYDPYTQSWDDSACDDVHGNGRCAPMDCHETDTTTWTLMGVFKEASYFGNDAFFEQLFKHEGICVWNDEDLYDFMSDARESSWPQGCVSTGMAIKNKYYSNGGSYLYLDLKPTWNGNMTYGLYTDEICKTDYEGTDITVEDVAKYLGLLYGESLEMWNDALEAYKVCQPCMAYNLKNTAQNNPTYQYSDGGENNYYYKYDVNYGYFQCWDAANYVNVNQCMKFRTHAELEVATWEDLVTATNQGGILPVNISGTVFGTERMSDEQYAYIKKQRQKEVDADVAEAREYDRLLQEQMEAKKEARGWVTLGAAMIAAGAVVLLACVRYVMKQREKRQGALARPLLQEEEYMKRSAAARGTMT</sequence>
<keyword evidence="1" id="KW-0812">Transmembrane</keyword>
<evidence type="ECO:0000256" key="2">
    <source>
        <dbReference type="SAM" id="SignalP"/>
    </source>
</evidence>
<name>A0A7S3KWW7_9STRA</name>
<keyword evidence="1" id="KW-1133">Transmembrane helix</keyword>
<keyword evidence="2" id="KW-0732">Signal</keyword>
<organism evidence="3">
    <name type="scientific">Amphora coffeiformis</name>
    <dbReference type="NCBI Taxonomy" id="265554"/>
    <lineage>
        <taxon>Eukaryota</taxon>
        <taxon>Sar</taxon>
        <taxon>Stramenopiles</taxon>
        <taxon>Ochrophyta</taxon>
        <taxon>Bacillariophyta</taxon>
        <taxon>Bacillariophyceae</taxon>
        <taxon>Bacillariophycidae</taxon>
        <taxon>Thalassiophysales</taxon>
        <taxon>Catenulaceae</taxon>
        <taxon>Amphora</taxon>
    </lineage>
</organism>
<reference evidence="3" key="1">
    <citation type="submission" date="2021-01" db="EMBL/GenBank/DDBJ databases">
        <authorList>
            <person name="Corre E."/>
            <person name="Pelletier E."/>
            <person name="Niang G."/>
            <person name="Scheremetjew M."/>
            <person name="Finn R."/>
            <person name="Kale V."/>
            <person name="Holt S."/>
            <person name="Cochrane G."/>
            <person name="Meng A."/>
            <person name="Brown T."/>
            <person name="Cohen L."/>
        </authorList>
    </citation>
    <scope>NUCLEOTIDE SEQUENCE</scope>
    <source>
        <strain evidence="3">CCMP127</strain>
    </source>
</reference>
<protein>
    <submittedName>
        <fullName evidence="3">Uncharacterized protein</fullName>
    </submittedName>
</protein>
<dbReference type="AlphaFoldDB" id="A0A7S3KWW7"/>
<dbReference type="EMBL" id="HBIM01001659">
    <property type="protein sequence ID" value="CAE0403230.1"/>
    <property type="molecule type" value="Transcribed_RNA"/>
</dbReference>
<evidence type="ECO:0000256" key="1">
    <source>
        <dbReference type="SAM" id="Phobius"/>
    </source>
</evidence>
<proteinExistence type="predicted"/>
<keyword evidence="1" id="KW-0472">Membrane</keyword>
<accession>A0A7S3KWW7</accession>
<feature type="signal peptide" evidence="2">
    <location>
        <begin position="1"/>
        <end position="28"/>
    </location>
</feature>
<evidence type="ECO:0000313" key="3">
    <source>
        <dbReference type="EMBL" id="CAE0403230.1"/>
    </source>
</evidence>
<feature type="transmembrane region" description="Helical" evidence="1">
    <location>
        <begin position="435"/>
        <end position="458"/>
    </location>
</feature>
<gene>
    <name evidence="3" type="ORF">ACOF00016_LOCUS1452</name>
</gene>
<feature type="chain" id="PRO_5031393584" evidence="2">
    <location>
        <begin position="29"/>
        <end position="490"/>
    </location>
</feature>